<protein>
    <submittedName>
        <fullName evidence="2">Uncharacterized protein</fullName>
    </submittedName>
</protein>
<dbReference type="Proteomes" id="UP001519064">
    <property type="component" value="Unassembled WGS sequence"/>
</dbReference>
<keyword evidence="3" id="KW-1185">Reference proteome</keyword>
<accession>A0ABS3XIQ5</accession>
<proteinExistence type="predicted"/>
<dbReference type="EMBL" id="JADKMA010000152">
    <property type="protein sequence ID" value="MBO8194872.1"/>
    <property type="molecule type" value="Genomic_DNA"/>
</dbReference>
<reference evidence="2 3" key="1">
    <citation type="submission" date="2020-11" db="EMBL/GenBank/DDBJ databases">
        <title>Streptomyces spirodelae sp. nov., isolated from duckweed.</title>
        <authorList>
            <person name="Saimee Y."/>
            <person name="Duangmal K."/>
        </authorList>
    </citation>
    <scope>NUCLEOTIDE SEQUENCE [LARGE SCALE GENOMIC DNA]</scope>
    <source>
        <strain evidence="2 3">S16-07</strain>
    </source>
</reference>
<evidence type="ECO:0000313" key="2">
    <source>
        <dbReference type="EMBL" id="MBO8194872.1"/>
    </source>
</evidence>
<organism evidence="2 3">
    <name type="scientific">Streptomyces oryzae</name>
    <dbReference type="NCBI Taxonomy" id="1434886"/>
    <lineage>
        <taxon>Bacteria</taxon>
        <taxon>Bacillati</taxon>
        <taxon>Actinomycetota</taxon>
        <taxon>Actinomycetes</taxon>
        <taxon>Kitasatosporales</taxon>
        <taxon>Streptomycetaceae</taxon>
        <taxon>Streptomyces</taxon>
    </lineage>
</organism>
<evidence type="ECO:0000313" key="3">
    <source>
        <dbReference type="Proteomes" id="UP001519064"/>
    </source>
</evidence>
<comment type="caution">
    <text evidence="2">The sequence shown here is derived from an EMBL/GenBank/DDBJ whole genome shotgun (WGS) entry which is preliminary data.</text>
</comment>
<sequence>MSLKSIALAAAVALSSALLATGQATATSHTQVRAAKPPFPYADCIREVKKQHKASDRRAKQVCDQLVEKGWIKPPNA</sequence>
<feature type="chain" id="PRO_5045992405" evidence="1">
    <location>
        <begin position="21"/>
        <end position="77"/>
    </location>
</feature>
<evidence type="ECO:0000256" key="1">
    <source>
        <dbReference type="SAM" id="SignalP"/>
    </source>
</evidence>
<feature type="signal peptide" evidence="1">
    <location>
        <begin position="1"/>
        <end position="20"/>
    </location>
</feature>
<keyword evidence="1" id="KW-0732">Signal</keyword>
<gene>
    <name evidence="2" type="ORF">ITI46_24910</name>
</gene>
<name>A0ABS3XIQ5_9ACTN</name>